<comment type="caution">
    <text evidence="3">The sequence shown here is derived from an EMBL/GenBank/DDBJ whole genome shotgun (WGS) entry which is preliminary data.</text>
</comment>
<evidence type="ECO:0000256" key="1">
    <source>
        <dbReference type="SAM" id="MobiDB-lite"/>
    </source>
</evidence>
<dbReference type="Proteomes" id="UP001153365">
    <property type="component" value="Unassembled WGS sequence"/>
</dbReference>
<evidence type="ECO:0000313" key="4">
    <source>
        <dbReference type="Proteomes" id="UP001153365"/>
    </source>
</evidence>
<dbReference type="EMBL" id="CALTRL010006108">
    <property type="protein sequence ID" value="CAH7689609.1"/>
    <property type="molecule type" value="Genomic_DNA"/>
</dbReference>
<gene>
    <name evidence="3" type="ORF">PPACK8108_LOCUS24732</name>
</gene>
<feature type="signal peptide" evidence="2">
    <location>
        <begin position="1"/>
        <end position="21"/>
    </location>
</feature>
<feature type="chain" id="PRO_5043639541" evidence="2">
    <location>
        <begin position="22"/>
        <end position="515"/>
    </location>
</feature>
<accession>A0AAV0BQH3</accession>
<sequence length="515" mass="59768">MINHSCIAVLLLLASNFFTLFCPEKPGIILYTSASHIPPDAINFLAESSRPEGSSDKIIGNVGNYAHNEDEAAPSEPISYDSSPKPGRYEERKGFPENMPESSKFHSEISSARYTEVPYQGSSPPSDFAYDELNLLKLSIFHYDPNEALNNMKSERFIKYFIGKIHLFSGERKPGAREKKYDDIVKLFDALNRLKIPLEDFTSLGNSILSDEETLKLFAIKISKIITNKWGYTSIFQTSNVKEFLLNHPDLVRFHKLLTVCDENHWKKIVYTFLKAHLEERFNQDILYKKIPFDILGSRVKDGFSKVENPLKDGFELPSEFNLNYYDDSPIESYTTSVFVFHTINYLRNYFKGVVVEPSLAEHASAFEGIFKIFQQALKVQMAIINPEYVIDFKLKNSQPMILKIEYLRSKMHHPLSAEKRGDYFHLNDVSLFMKTSVSHTNRDWIAKILAAKEEFHDEYNKFKSDWPHADGHTYSLHKPEYFEDHYLDYVTMIEEEKERIERDCRFIHAQMAES</sequence>
<reference evidence="3" key="1">
    <citation type="submission" date="2022-06" db="EMBL/GenBank/DDBJ databases">
        <authorList>
            <consortium name="SYNGENTA / RWTH Aachen University"/>
        </authorList>
    </citation>
    <scope>NUCLEOTIDE SEQUENCE</scope>
</reference>
<evidence type="ECO:0000256" key="2">
    <source>
        <dbReference type="SAM" id="SignalP"/>
    </source>
</evidence>
<proteinExistence type="predicted"/>
<dbReference type="AlphaFoldDB" id="A0AAV0BQH3"/>
<organism evidence="3 4">
    <name type="scientific">Phakopsora pachyrhizi</name>
    <name type="common">Asian soybean rust disease fungus</name>
    <dbReference type="NCBI Taxonomy" id="170000"/>
    <lineage>
        <taxon>Eukaryota</taxon>
        <taxon>Fungi</taxon>
        <taxon>Dikarya</taxon>
        <taxon>Basidiomycota</taxon>
        <taxon>Pucciniomycotina</taxon>
        <taxon>Pucciniomycetes</taxon>
        <taxon>Pucciniales</taxon>
        <taxon>Phakopsoraceae</taxon>
        <taxon>Phakopsora</taxon>
    </lineage>
</organism>
<protein>
    <submittedName>
        <fullName evidence="3">Uncharacterized protein</fullName>
    </submittedName>
</protein>
<feature type="region of interest" description="Disordered" evidence="1">
    <location>
        <begin position="69"/>
        <end position="103"/>
    </location>
</feature>
<keyword evidence="2" id="KW-0732">Signal</keyword>
<name>A0AAV0BQH3_PHAPC</name>
<keyword evidence="4" id="KW-1185">Reference proteome</keyword>
<evidence type="ECO:0000313" key="3">
    <source>
        <dbReference type="EMBL" id="CAH7689609.1"/>
    </source>
</evidence>